<dbReference type="PANTHER" id="PTHR11530:SF11">
    <property type="entry name" value="D-ASPARTATE OXIDASE"/>
    <property type="match status" value="1"/>
</dbReference>
<evidence type="ECO:0000256" key="2">
    <source>
        <dbReference type="ARBA" id="ARBA00006730"/>
    </source>
</evidence>
<gene>
    <name evidence="8" type="ORF">CB0940_08860</name>
    <name evidence="9" type="ORF">RHO25_010104</name>
</gene>
<dbReference type="GO" id="GO:0071949">
    <property type="term" value="F:FAD binding"/>
    <property type="evidence" value="ECO:0007669"/>
    <property type="project" value="InterPro"/>
</dbReference>
<evidence type="ECO:0000256" key="6">
    <source>
        <dbReference type="PIRSR" id="PIRSR000189-1"/>
    </source>
</evidence>
<feature type="binding site" evidence="6">
    <location>
        <begin position="47"/>
        <end position="48"/>
    </location>
    <ligand>
        <name>FAD</name>
        <dbReference type="ChEBI" id="CHEBI:57692"/>
    </ligand>
</feature>
<keyword evidence="11" id="KW-1185">Reference proteome</keyword>
<dbReference type="SUPFAM" id="SSF54373">
    <property type="entry name" value="FAD-linked reductases, C-terminal domain"/>
    <property type="match status" value="1"/>
</dbReference>
<keyword evidence="5" id="KW-0560">Oxidoreductase</keyword>
<dbReference type="EMBL" id="CP134189">
    <property type="protein sequence ID" value="WPB05452.1"/>
    <property type="molecule type" value="Genomic_DNA"/>
</dbReference>
<dbReference type="AlphaFoldDB" id="A0A2G5HPN3"/>
<comment type="similarity">
    <text evidence="2">Belongs to the DAMOX/DASOX family.</text>
</comment>
<dbReference type="Gene3D" id="3.30.9.10">
    <property type="entry name" value="D-Amino Acid Oxidase, subunit A, domain 2"/>
    <property type="match status" value="1"/>
</dbReference>
<evidence type="ECO:0000313" key="10">
    <source>
        <dbReference type="Proteomes" id="UP000230605"/>
    </source>
</evidence>
<name>A0A2G5HPN3_CERBT</name>
<dbReference type="OrthoDB" id="2015447at2759"/>
<feature type="domain" description="FAD dependent oxidoreductase" evidence="7">
    <location>
        <begin position="7"/>
        <end position="361"/>
    </location>
</feature>
<dbReference type="PIRSF" id="PIRSF000189">
    <property type="entry name" value="D-aa_oxidase"/>
    <property type="match status" value="1"/>
</dbReference>
<keyword evidence="3" id="KW-0285">Flavoprotein</keyword>
<dbReference type="InterPro" id="IPR023209">
    <property type="entry name" value="DAO"/>
</dbReference>
<dbReference type="PANTHER" id="PTHR11530">
    <property type="entry name" value="D-AMINO ACID OXIDASE"/>
    <property type="match status" value="1"/>
</dbReference>
<proteinExistence type="inferred from homology"/>
<dbReference type="SUPFAM" id="SSF51971">
    <property type="entry name" value="Nucleotide-binding domain"/>
    <property type="match status" value="1"/>
</dbReference>
<evidence type="ECO:0000256" key="5">
    <source>
        <dbReference type="ARBA" id="ARBA00023002"/>
    </source>
</evidence>
<reference evidence="9 11" key="2">
    <citation type="submission" date="2023-09" db="EMBL/GenBank/DDBJ databases">
        <title>Complete-Gapless Cercospora beticola genome.</title>
        <authorList>
            <person name="Wyatt N.A."/>
            <person name="Spanner R.E."/>
            <person name="Bolton M.D."/>
        </authorList>
    </citation>
    <scope>NUCLEOTIDE SEQUENCE [LARGE SCALE GENOMIC DNA]</scope>
    <source>
        <strain evidence="9">Cb09-40</strain>
    </source>
</reference>
<dbReference type="Pfam" id="PF01266">
    <property type="entry name" value="DAO"/>
    <property type="match status" value="1"/>
</dbReference>
<evidence type="ECO:0000256" key="1">
    <source>
        <dbReference type="ARBA" id="ARBA00001974"/>
    </source>
</evidence>
<sequence>MASQQSHVIIIGAGVIGLSNAVFLSEAGYKVTIVAAHVPGDESIEYTSPWAGAHWRTHATTSEPELCDWDIQTFKEWNSLLEAEAKDPNLPKSGIKMQDSIHYWDGPIAEDLWWKEHVEGYRELEKEDEWMREVNDGRPKNAPEVKFAAFSRAHSLDAPGHLVYLQERARRAGALIFQSKLPVDGGLKKALEAAEGISKAIGRGSVDVFVNCTGLGAKKLCGDEALFPIRGQTVLVKGEAKATRTRYHSGVTGKGDTSYCIPRPGTGTTILGGTKEVGNWSSEPDEAVTKRILERCSWMVPELLTGPDGSFEFISTQCGLRPGRQGGPRVEREVVGGRRIVHSYGHAGAGCQNSVGSARKVMKLVEESLGQVGRRSRL</sequence>
<dbReference type="GO" id="GO:0003884">
    <property type="term" value="F:D-amino-acid oxidase activity"/>
    <property type="evidence" value="ECO:0007669"/>
    <property type="project" value="InterPro"/>
</dbReference>
<dbReference type="Proteomes" id="UP000230605">
    <property type="component" value="Chromosome 6"/>
</dbReference>
<dbReference type="EMBL" id="LKMD01000104">
    <property type="protein sequence ID" value="PIA94504.1"/>
    <property type="molecule type" value="Genomic_DNA"/>
</dbReference>
<accession>A0A2G5HPN3</accession>
<evidence type="ECO:0000313" key="11">
    <source>
        <dbReference type="Proteomes" id="UP001302367"/>
    </source>
</evidence>
<keyword evidence="4 6" id="KW-0274">FAD</keyword>
<protein>
    <submittedName>
        <fullName evidence="8">D-amino-acid oxidase</fullName>
    </submittedName>
</protein>
<dbReference type="InterPro" id="IPR006076">
    <property type="entry name" value="FAD-dep_OxRdtase"/>
</dbReference>
<dbReference type="GO" id="GO:0005737">
    <property type="term" value="C:cytoplasm"/>
    <property type="evidence" value="ECO:0007669"/>
    <property type="project" value="TreeGrafter"/>
</dbReference>
<comment type="cofactor">
    <cofactor evidence="1 6">
        <name>FAD</name>
        <dbReference type="ChEBI" id="CHEBI:57692"/>
    </cofactor>
</comment>
<organism evidence="8 10">
    <name type="scientific">Cercospora beticola</name>
    <name type="common">Sugarbeet leaf spot fungus</name>
    <dbReference type="NCBI Taxonomy" id="122368"/>
    <lineage>
        <taxon>Eukaryota</taxon>
        <taxon>Fungi</taxon>
        <taxon>Dikarya</taxon>
        <taxon>Ascomycota</taxon>
        <taxon>Pezizomycotina</taxon>
        <taxon>Dothideomycetes</taxon>
        <taxon>Dothideomycetidae</taxon>
        <taxon>Mycosphaerellales</taxon>
        <taxon>Mycosphaerellaceae</taxon>
        <taxon>Cercospora</taxon>
    </lineage>
</organism>
<evidence type="ECO:0000256" key="4">
    <source>
        <dbReference type="ARBA" id="ARBA00022827"/>
    </source>
</evidence>
<feature type="binding site" evidence="6">
    <location>
        <position position="213"/>
    </location>
    <ligand>
        <name>FAD</name>
        <dbReference type="ChEBI" id="CHEBI:57692"/>
    </ligand>
</feature>
<reference evidence="8 10" key="1">
    <citation type="submission" date="2015-10" db="EMBL/GenBank/DDBJ databases">
        <title>The cercosporin biosynthetic gene cluster was horizontally transferred to several fungal lineages and shown to be expanded in Cercospora beticola based on microsynteny with recipient genomes.</title>
        <authorList>
            <person name="De Jonge R."/>
            <person name="Ebert M.K."/>
            <person name="Suttle J.C."/>
            <person name="Jurick Ii W.M."/>
            <person name="Secor G.A."/>
            <person name="Thomma B.P."/>
            <person name="Van De Peer Y."/>
            <person name="Bolton M.D."/>
        </authorList>
    </citation>
    <scope>NUCLEOTIDE SEQUENCE [LARGE SCALE GENOMIC DNA]</scope>
    <source>
        <strain evidence="8 10">09-40</strain>
    </source>
</reference>
<evidence type="ECO:0000259" key="7">
    <source>
        <dbReference type="Pfam" id="PF01266"/>
    </source>
</evidence>
<evidence type="ECO:0000313" key="8">
    <source>
        <dbReference type="EMBL" id="PIA94504.1"/>
    </source>
</evidence>
<feature type="binding site" evidence="6">
    <location>
        <position position="321"/>
    </location>
    <ligand>
        <name>D-dopa</name>
        <dbReference type="ChEBI" id="CHEBI:149689"/>
    </ligand>
</feature>
<feature type="binding site" evidence="6">
    <location>
        <position position="259"/>
    </location>
    <ligand>
        <name>D-dopa</name>
        <dbReference type="ChEBI" id="CHEBI:149689"/>
    </ligand>
</feature>
<evidence type="ECO:0000313" key="9">
    <source>
        <dbReference type="EMBL" id="WPB05452.1"/>
    </source>
</evidence>
<feature type="binding site" evidence="6">
    <location>
        <position position="348"/>
    </location>
    <ligand>
        <name>D-dopa</name>
        <dbReference type="ChEBI" id="CHEBI:149689"/>
    </ligand>
</feature>
<dbReference type="Proteomes" id="UP001302367">
    <property type="component" value="Chromosome 6"/>
</dbReference>
<feature type="binding site" evidence="6">
    <location>
        <position position="248"/>
    </location>
    <ligand>
        <name>D-dopa</name>
        <dbReference type="ChEBI" id="CHEBI:149689"/>
    </ligand>
</feature>
<evidence type="ECO:0000256" key="3">
    <source>
        <dbReference type="ARBA" id="ARBA00022630"/>
    </source>
</evidence>
<dbReference type="Gene3D" id="3.40.50.720">
    <property type="entry name" value="NAD(P)-binding Rossmann-like Domain"/>
    <property type="match status" value="1"/>
</dbReference>
<dbReference type="GO" id="GO:0019478">
    <property type="term" value="P:D-amino acid catabolic process"/>
    <property type="evidence" value="ECO:0007669"/>
    <property type="project" value="TreeGrafter"/>
</dbReference>